<protein>
    <recommendedName>
        <fullName evidence="3">Cyclin N-terminal domain-containing protein</fullName>
    </recommendedName>
</protein>
<gene>
    <name evidence="4" type="ORF">T459_12988</name>
</gene>
<name>A0A2G2ZRF3_CAPAN</name>
<dbReference type="Proteomes" id="UP000222542">
    <property type="component" value="Unassembled WGS sequence"/>
</dbReference>
<evidence type="ECO:0000313" key="5">
    <source>
        <dbReference type="Proteomes" id="UP000222542"/>
    </source>
</evidence>
<keyword evidence="5" id="KW-1185">Reference proteome</keyword>
<dbReference type="InterPro" id="IPR036915">
    <property type="entry name" value="Cyclin-like_sf"/>
</dbReference>
<dbReference type="GO" id="GO:0005634">
    <property type="term" value="C:nucleus"/>
    <property type="evidence" value="ECO:0000318"/>
    <property type="project" value="GO_Central"/>
</dbReference>
<evidence type="ECO:0000256" key="1">
    <source>
        <dbReference type="ARBA" id="ARBA00022618"/>
    </source>
</evidence>
<dbReference type="PANTHER" id="PTHR10177">
    <property type="entry name" value="CYCLINS"/>
    <property type="match status" value="1"/>
</dbReference>
<evidence type="ECO:0000313" key="4">
    <source>
        <dbReference type="EMBL" id="PHT84545.1"/>
    </source>
</evidence>
<keyword evidence="2" id="KW-0131">Cell cycle</keyword>
<dbReference type="InterPro" id="IPR039361">
    <property type="entry name" value="Cyclin"/>
</dbReference>
<evidence type="ECO:0000259" key="3">
    <source>
        <dbReference type="Pfam" id="PF00134"/>
    </source>
</evidence>
<keyword evidence="1" id="KW-0132">Cell division</keyword>
<proteinExistence type="predicted"/>
<evidence type="ECO:0000256" key="2">
    <source>
        <dbReference type="ARBA" id="ARBA00023306"/>
    </source>
</evidence>
<dbReference type="STRING" id="4072.A0A2G2ZRF3"/>
<dbReference type="Gramene" id="PHT84545">
    <property type="protein sequence ID" value="PHT84545"/>
    <property type="gene ID" value="T459_12988"/>
</dbReference>
<reference evidence="4 5" key="1">
    <citation type="journal article" date="2014" name="Nat. Genet.">
        <title>Genome sequence of the hot pepper provides insights into the evolution of pungency in Capsicum species.</title>
        <authorList>
            <person name="Kim S."/>
            <person name="Park M."/>
            <person name="Yeom S.I."/>
            <person name="Kim Y.M."/>
            <person name="Lee J.M."/>
            <person name="Lee H.A."/>
            <person name="Seo E."/>
            <person name="Choi J."/>
            <person name="Cheong K."/>
            <person name="Kim K.T."/>
            <person name="Jung K."/>
            <person name="Lee G.W."/>
            <person name="Oh S.K."/>
            <person name="Bae C."/>
            <person name="Kim S.B."/>
            <person name="Lee H.Y."/>
            <person name="Kim S.Y."/>
            <person name="Kim M.S."/>
            <person name="Kang B.C."/>
            <person name="Jo Y.D."/>
            <person name="Yang H.B."/>
            <person name="Jeong H.J."/>
            <person name="Kang W.H."/>
            <person name="Kwon J.K."/>
            <person name="Shin C."/>
            <person name="Lim J.Y."/>
            <person name="Park J.H."/>
            <person name="Huh J.H."/>
            <person name="Kim J.S."/>
            <person name="Kim B.D."/>
            <person name="Cohen O."/>
            <person name="Paran I."/>
            <person name="Suh M.C."/>
            <person name="Lee S.B."/>
            <person name="Kim Y.K."/>
            <person name="Shin Y."/>
            <person name="Noh S.J."/>
            <person name="Park J."/>
            <person name="Seo Y.S."/>
            <person name="Kwon S.Y."/>
            <person name="Kim H.A."/>
            <person name="Park J.M."/>
            <person name="Kim H.J."/>
            <person name="Choi S.B."/>
            <person name="Bosland P.W."/>
            <person name="Reeves G."/>
            <person name="Jo S.H."/>
            <person name="Lee B.W."/>
            <person name="Cho H.T."/>
            <person name="Choi H.S."/>
            <person name="Lee M.S."/>
            <person name="Yu Y."/>
            <person name="Do Choi Y."/>
            <person name="Park B.S."/>
            <person name="van Deynze A."/>
            <person name="Ashrafi H."/>
            <person name="Hill T."/>
            <person name="Kim W.T."/>
            <person name="Pai H.S."/>
            <person name="Ahn H.K."/>
            <person name="Yeam I."/>
            <person name="Giovannoni J.J."/>
            <person name="Rose J.K."/>
            <person name="Sorensen I."/>
            <person name="Lee S.J."/>
            <person name="Kim R.W."/>
            <person name="Choi I.Y."/>
            <person name="Choi B.S."/>
            <person name="Lim J.S."/>
            <person name="Lee Y.H."/>
            <person name="Choi D."/>
        </authorList>
    </citation>
    <scope>NUCLEOTIDE SEQUENCE [LARGE SCALE GENOMIC DNA]</scope>
    <source>
        <strain evidence="5">cv. CM334</strain>
    </source>
</reference>
<dbReference type="OMA" id="WEMNLIT"/>
<dbReference type="GO" id="GO:0000307">
    <property type="term" value="C:cyclin-dependent protein kinase holoenzyme complex"/>
    <property type="evidence" value="ECO:0000318"/>
    <property type="project" value="GO_Central"/>
</dbReference>
<dbReference type="CDD" id="cd20544">
    <property type="entry name" value="CYCLIN_AtCycD-like_rpt2"/>
    <property type="match status" value="1"/>
</dbReference>
<dbReference type="GO" id="GO:0005737">
    <property type="term" value="C:cytoplasm"/>
    <property type="evidence" value="ECO:0000318"/>
    <property type="project" value="GO_Central"/>
</dbReference>
<dbReference type="GO" id="GO:0000082">
    <property type="term" value="P:G1/S transition of mitotic cell cycle"/>
    <property type="evidence" value="ECO:0000318"/>
    <property type="project" value="GO_Central"/>
</dbReference>
<sequence>MEEDWGEIFRDIRVMEDAQKMDEKEYDIGQANEDYIVNLVTAENEIVNAGLNSRLPSRIMHHAWLLQVRNTAISNIVRVGGPLGVGQIIVYTAMVYVDRFLSLMPIQKGRFLVAKLLSVACLLLANEEDRYTDDDEEELSRYEEFANCNMRSIMNMANSVLEQFEGNMTCVTPIEFTRYFLSKFCKENSRKDYVKIKTVEVIMSTLGADVKLMSLRPSIVGVAATLLTSNPNILTKEQIKSKIAARLPPKWLIPLDEVYSCYNRLLETNRQRLDIS</sequence>
<feature type="domain" description="Cyclin N-terminal" evidence="3">
    <location>
        <begin position="66"/>
        <end position="168"/>
    </location>
</feature>
<dbReference type="SUPFAM" id="SSF47954">
    <property type="entry name" value="Cyclin-like"/>
    <property type="match status" value="1"/>
</dbReference>
<dbReference type="InterPro" id="IPR006671">
    <property type="entry name" value="Cyclin_N"/>
</dbReference>
<reference evidence="4 5" key="2">
    <citation type="journal article" date="2017" name="Genome Biol.">
        <title>New reference genome sequences of hot pepper reveal the massive evolution of plant disease-resistance genes by retroduplication.</title>
        <authorList>
            <person name="Kim S."/>
            <person name="Park J."/>
            <person name="Yeom S.I."/>
            <person name="Kim Y.M."/>
            <person name="Seo E."/>
            <person name="Kim K.T."/>
            <person name="Kim M.S."/>
            <person name="Lee J.M."/>
            <person name="Cheong K."/>
            <person name="Shin H.S."/>
            <person name="Kim S.B."/>
            <person name="Han K."/>
            <person name="Lee J."/>
            <person name="Park M."/>
            <person name="Lee H.A."/>
            <person name="Lee H.Y."/>
            <person name="Lee Y."/>
            <person name="Oh S."/>
            <person name="Lee J.H."/>
            <person name="Choi E."/>
            <person name="Choi E."/>
            <person name="Lee S.E."/>
            <person name="Jeon J."/>
            <person name="Kim H."/>
            <person name="Choi G."/>
            <person name="Song H."/>
            <person name="Lee J."/>
            <person name="Lee S.C."/>
            <person name="Kwon J.K."/>
            <person name="Lee H.Y."/>
            <person name="Koo N."/>
            <person name="Hong Y."/>
            <person name="Kim R.W."/>
            <person name="Kang W.H."/>
            <person name="Huh J.H."/>
            <person name="Kang B.C."/>
            <person name="Yang T.J."/>
            <person name="Lee Y.H."/>
            <person name="Bennetzen J.L."/>
            <person name="Choi D."/>
        </authorList>
    </citation>
    <scope>NUCLEOTIDE SEQUENCE [LARGE SCALE GENOMIC DNA]</scope>
    <source>
        <strain evidence="5">cv. CM334</strain>
    </source>
</reference>
<dbReference type="GO" id="GO:0051301">
    <property type="term" value="P:cell division"/>
    <property type="evidence" value="ECO:0007669"/>
    <property type="project" value="UniProtKB-KW"/>
</dbReference>
<dbReference type="AlphaFoldDB" id="A0A2G2ZRF3"/>
<organism evidence="4 5">
    <name type="scientific">Capsicum annuum</name>
    <name type="common">Capsicum pepper</name>
    <dbReference type="NCBI Taxonomy" id="4072"/>
    <lineage>
        <taxon>Eukaryota</taxon>
        <taxon>Viridiplantae</taxon>
        <taxon>Streptophyta</taxon>
        <taxon>Embryophyta</taxon>
        <taxon>Tracheophyta</taxon>
        <taxon>Spermatophyta</taxon>
        <taxon>Magnoliopsida</taxon>
        <taxon>eudicotyledons</taxon>
        <taxon>Gunneridae</taxon>
        <taxon>Pentapetalae</taxon>
        <taxon>asterids</taxon>
        <taxon>lamiids</taxon>
        <taxon>Solanales</taxon>
        <taxon>Solanaceae</taxon>
        <taxon>Solanoideae</taxon>
        <taxon>Capsiceae</taxon>
        <taxon>Capsicum</taxon>
    </lineage>
</organism>
<dbReference type="EMBL" id="AYRZ02000004">
    <property type="protein sequence ID" value="PHT84545.1"/>
    <property type="molecule type" value="Genomic_DNA"/>
</dbReference>
<dbReference type="GO" id="GO:0016538">
    <property type="term" value="F:cyclin-dependent protein serine/threonine kinase regulator activity"/>
    <property type="evidence" value="ECO:0000318"/>
    <property type="project" value="GO_Central"/>
</dbReference>
<comment type="caution">
    <text evidence="4">The sequence shown here is derived from an EMBL/GenBank/DDBJ whole genome shotgun (WGS) entry which is preliminary data.</text>
</comment>
<dbReference type="Gene3D" id="1.10.472.10">
    <property type="entry name" value="Cyclin-like"/>
    <property type="match status" value="1"/>
</dbReference>
<dbReference type="Pfam" id="PF00134">
    <property type="entry name" value="Cyclin_N"/>
    <property type="match status" value="1"/>
</dbReference>
<accession>A0A2G2ZRF3</accession>